<protein>
    <recommendedName>
        <fullName evidence="1">Reverse transcriptase domain-containing protein</fullName>
    </recommendedName>
</protein>
<keyword evidence="3" id="KW-1185">Reference proteome</keyword>
<dbReference type="InterPro" id="IPR036691">
    <property type="entry name" value="Endo/exonu/phosph_ase_sf"/>
</dbReference>
<dbReference type="Pfam" id="PF03372">
    <property type="entry name" value="Exo_endo_phos"/>
    <property type="match status" value="1"/>
</dbReference>
<dbReference type="PANTHER" id="PTHR33116:SF86">
    <property type="entry name" value="REVERSE TRANSCRIPTASE DOMAIN-CONTAINING PROTEIN"/>
    <property type="match status" value="1"/>
</dbReference>
<proteinExistence type="predicted"/>
<reference evidence="2 3" key="1">
    <citation type="journal article" date="2021" name="Commun. Biol.">
        <title>The genome of Shorea leprosula (Dipterocarpaceae) highlights the ecological relevance of drought in aseasonal tropical rainforests.</title>
        <authorList>
            <person name="Ng K.K.S."/>
            <person name="Kobayashi M.J."/>
            <person name="Fawcett J.A."/>
            <person name="Hatakeyama M."/>
            <person name="Paape T."/>
            <person name="Ng C.H."/>
            <person name="Ang C.C."/>
            <person name="Tnah L.H."/>
            <person name="Lee C.T."/>
            <person name="Nishiyama T."/>
            <person name="Sese J."/>
            <person name="O'Brien M.J."/>
            <person name="Copetti D."/>
            <person name="Mohd Noor M.I."/>
            <person name="Ong R.C."/>
            <person name="Putra M."/>
            <person name="Sireger I.Z."/>
            <person name="Indrioko S."/>
            <person name="Kosugi Y."/>
            <person name="Izuno A."/>
            <person name="Isagi Y."/>
            <person name="Lee S.L."/>
            <person name="Shimizu K.K."/>
        </authorList>
    </citation>
    <scope>NUCLEOTIDE SEQUENCE [LARGE SCALE GENOMIC DNA]</scope>
    <source>
        <strain evidence="2">214</strain>
    </source>
</reference>
<dbReference type="Proteomes" id="UP001054252">
    <property type="component" value="Unassembled WGS sequence"/>
</dbReference>
<dbReference type="InterPro" id="IPR005135">
    <property type="entry name" value="Endo/exonuclease/phosphatase"/>
</dbReference>
<feature type="domain" description="Reverse transcriptase" evidence="1">
    <location>
        <begin position="484"/>
        <end position="766"/>
    </location>
</feature>
<dbReference type="Pfam" id="PF13966">
    <property type="entry name" value="zf-RVT"/>
    <property type="match status" value="1"/>
</dbReference>
<evidence type="ECO:0000313" key="2">
    <source>
        <dbReference type="EMBL" id="GKV18284.1"/>
    </source>
</evidence>
<dbReference type="Pfam" id="PF00078">
    <property type="entry name" value="RVT_1"/>
    <property type="match status" value="1"/>
</dbReference>
<name>A0AAV5K3T8_9ROSI</name>
<evidence type="ECO:0000313" key="3">
    <source>
        <dbReference type="Proteomes" id="UP001054252"/>
    </source>
</evidence>
<dbReference type="SUPFAM" id="SSF56219">
    <property type="entry name" value="DNase I-like"/>
    <property type="match status" value="1"/>
</dbReference>
<dbReference type="PANTHER" id="PTHR33116">
    <property type="entry name" value="REVERSE TRANSCRIPTASE ZINC-BINDING DOMAIN-CONTAINING PROTEIN-RELATED-RELATED"/>
    <property type="match status" value="1"/>
</dbReference>
<evidence type="ECO:0000259" key="1">
    <source>
        <dbReference type="PROSITE" id="PS50878"/>
    </source>
</evidence>
<dbReference type="AlphaFoldDB" id="A0AAV5K3T8"/>
<gene>
    <name evidence="2" type="ORF">SLEP1_g28689</name>
</gene>
<accession>A0AAV5K3T8</accession>
<dbReference type="InterPro" id="IPR043502">
    <property type="entry name" value="DNA/RNA_pol_sf"/>
</dbReference>
<organism evidence="2 3">
    <name type="scientific">Rubroshorea leprosula</name>
    <dbReference type="NCBI Taxonomy" id="152421"/>
    <lineage>
        <taxon>Eukaryota</taxon>
        <taxon>Viridiplantae</taxon>
        <taxon>Streptophyta</taxon>
        <taxon>Embryophyta</taxon>
        <taxon>Tracheophyta</taxon>
        <taxon>Spermatophyta</taxon>
        <taxon>Magnoliopsida</taxon>
        <taxon>eudicotyledons</taxon>
        <taxon>Gunneridae</taxon>
        <taxon>Pentapetalae</taxon>
        <taxon>rosids</taxon>
        <taxon>malvids</taxon>
        <taxon>Malvales</taxon>
        <taxon>Dipterocarpaceae</taxon>
        <taxon>Rubroshorea</taxon>
    </lineage>
</organism>
<dbReference type="SUPFAM" id="SSF56672">
    <property type="entry name" value="DNA/RNA polymerases"/>
    <property type="match status" value="1"/>
</dbReference>
<comment type="caution">
    <text evidence="2">The sequence shown here is derived from an EMBL/GenBank/DDBJ whole genome shotgun (WGS) entry which is preliminary data.</text>
</comment>
<dbReference type="GO" id="GO:0003824">
    <property type="term" value="F:catalytic activity"/>
    <property type="evidence" value="ECO:0007669"/>
    <property type="project" value="InterPro"/>
</dbReference>
<dbReference type="Gene3D" id="3.60.10.10">
    <property type="entry name" value="Endonuclease/exonuclease/phosphatase"/>
    <property type="match status" value="1"/>
</dbReference>
<dbReference type="EMBL" id="BPVZ01000050">
    <property type="protein sequence ID" value="GKV18284.1"/>
    <property type="molecule type" value="Genomic_DNA"/>
</dbReference>
<dbReference type="PROSITE" id="PS50878">
    <property type="entry name" value="RT_POL"/>
    <property type="match status" value="1"/>
</dbReference>
<dbReference type="InterPro" id="IPR000477">
    <property type="entry name" value="RT_dom"/>
</dbReference>
<sequence length="1262" mass="143128">MDQTRILAWNCRGLGDTSAISELKKLCFQHKPSIIFLSETKRTAVEMTSIRPDLGFDQCFAVDCVGRGGGLAMLWRDDFNLTISTFSQSHIDVEIVDPGGGKWRLTGFYGRPEAARREESWTLLKSLKAASSQPWLCLGDFNEILRQSEKAGGNHRPYKQMEVFAEALNFCNFKEMGFKGPQFTFIRKMHDNIIKERLDRVLMNPGWSGMFPGAFSHHLLALKSDHAPILVIATKTMNGFRHKRTKLFRFENYWIKDPDCEGKIKDGWKTGEGDTNMSRVLSKIASCGSLLMDWSQHKFGNIPERIKLLQNELLSVRNGTAQDNSLGRMEALEQELNDWQRREEVLWKQRSRVQWLKEGDKNTAFFHNRVSVRRKKNHIAGLLDDRGSLVTDKTGVEGLCIKYFRDLFTSKYTGPNCSILSALQGRVSPLMAINLDRDFTSSEVLVALKQIHSSKAPGPDGMNVSFYKNYWHIIGGDIISAALDFLNNGLMVRDVNLTHIVLIPKVKSPSSMKDFRPISLCNVLYKIISKVLTNRLKSILPHIISNNQSAFVPGRLIYDNIMVAFEAIHHLKNKKVGRRGHMAVKLDLSKAFDRVEWNFLEDTMRAMGFPERWINRVMMCVRTVEYSVLINGCPTKKFTPSRGIRQGDPLSPFLFLLCAEGLSALLSRAISRGDLKGLTLCRGCPCLSHLFFADDSLLFGEASVQEATKLLEILKEYEGVSGQQINLDKSSIFFSSNTSNAVQQGVMQTLNISKVIVDDKYLGLPLIIGRKKAICFDSIRERVWSKIKGWKTKLLSRAGREILIKAVVQAIPTYCMGCFKLPQNFLQSLNSIISNFWWGDNTDRRRIHWLRWDLMCKPKRFGGLGFRDFRAFNLAMLAKQSWRLMQDRTTLCYQILRAKYFPNGDLLGASVGAKASMVWRGVVDGLGILKLGSAWRIGTGQDVRLWRDNWLPSGAIPRPRSPLIQQDMDDRVSAFIDVNTGSWKEGDVRQQFCAEDAESILHIPLSRSCSVDRLIWLGTNNGKFSVKSAYKYAWELIFGTQHHTHDQILKPVWRSVWSLNVPSKLKHVLWRIIWEILPSRDILQLRGLEIEHECGICGEVEESYFHLFFDCAWSKAVWREIFPAAVSHSIQQSTFLDGFLDFFLALSSDDRELVAVTLWSIWNNRNHCIYKHSCYSPARSIRAIKSYIAEYRAATTQVDDNLQEILPQPGPAEDVWTPPPSGVIKINVDASIPPQSGTASLGVVLRDSNGGVLGAVELELTS</sequence>
<dbReference type="CDD" id="cd01650">
    <property type="entry name" value="RT_nLTR_like"/>
    <property type="match status" value="1"/>
</dbReference>
<dbReference type="InterPro" id="IPR026960">
    <property type="entry name" value="RVT-Znf"/>
</dbReference>